<feature type="transmembrane region" description="Helical" evidence="7">
    <location>
        <begin position="130"/>
        <end position="150"/>
    </location>
</feature>
<dbReference type="STRING" id="60172.A0A1V6RAG3"/>
<evidence type="ECO:0000256" key="1">
    <source>
        <dbReference type="ARBA" id="ARBA00004141"/>
    </source>
</evidence>
<accession>A0A1V6RAG3</accession>
<dbReference type="InterPro" id="IPR004841">
    <property type="entry name" value="AA-permease/SLC12A_dom"/>
</dbReference>
<feature type="transmembrane region" description="Helical" evidence="7">
    <location>
        <begin position="486"/>
        <end position="505"/>
    </location>
</feature>
<feature type="transmembrane region" description="Helical" evidence="7">
    <location>
        <begin position="283"/>
        <end position="300"/>
    </location>
</feature>
<feature type="transmembrane region" description="Helical" evidence="7">
    <location>
        <begin position="454"/>
        <end position="480"/>
    </location>
</feature>
<dbReference type="PANTHER" id="PTHR43341">
    <property type="entry name" value="AMINO ACID PERMEASE"/>
    <property type="match status" value="1"/>
</dbReference>
<dbReference type="EMBL" id="MDYO01000009">
    <property type="protein sequence ID" value="OQD98530.1"/>
    <property type="molecule type" value="Genomic_DNA"/>
</dbReference>
<evidence type="ECO:0000256" key="7">
    <source>
        <dbReference type="SAM" id="Phobius"/>
    </source>
</evidence>
<keyword evidence="3 7" id="KW-0812">Transmembrane</keyword>
<dbReference type="Pfam" id="PF00324">
    <property type="entry name" value="AA_permease"/>
    <property type="match status" value="1"/>
</dbReference>
<dbReference type="Gene3D" id="1.20.1740.10">
    <property type="entry name" value="Amino acid/polyamine transporter I"/>
    <property type="match status" value="1"/>
</dbReference>
<dbReference type="FunFam" id="1.20.1740.10:FF:000006">
    <property type="entry name" value="General amino acid permease"/>
    <property type="match status" value="1"/>
</dbReference>
<dbReference type="InterPro" id="IPR050524">
    <property type="entry name" value="APC_YAT"/>
</dbReference>
<feature type="transmembrane region" description="Helical" evidence="7">
    <location>
        <begin position="77"/>
        <end position="94"/>
    </location>
</feature>
<evidence type="ECO:0000256" key="5">
    <source>
        <dbReference type="ARBA" id="ARBA00022989"/>
    </source>
</evidence>
<evidence type="ECO:0000313" key="10">
    <source>
        <dbReference type="Proteomes" id="UP000191612"/>
    </source>
</evidence>
<reference evidence="10" key="1">
    <citation type="journal article" date="2017" name="Nat. Microbiol.">
        <title>Global analysis of biosynthetic gene clusters reveals vast potential of secondary metabolite production in Penicillium species.</title>
        <authorList>
            <person name="Nielsen J.C."/>
            <person name="Grijseels S."/>
            <person name="Prigent S."/>
            <person name="Ji B."/>
            <person name="Dainat J."/>
            <person name="Nielsen K.F."/>
            <person name="Frisvad J.C."/>
            <person name="Workman M."/>
            <person name="Nielsen J."/>
        </authorList>
    </citation>
    <scope>NUCLEOTIDE SEQUENCE [LARGE SCALE GENOMIC DNA]</scope>
    <source>
        <strain evidence="10">IBT 29525</strain>
    </source>
</reference>
<name>A0A1V6RAG3_9EURO</name>
<feature type="transmembrane region" description="Helical" evidence="7">
    <location>
        <begin position="379"/>
        <end position="396"/>
    </location>
</feature>
<evidence type="ECO:0000256" key="4">
    <source>
        <dbReference type="ARBA" id="ARBA00022970"/>
    </source>
</evidence>
<proteinExistence type="predicted"/>
<comment type="subcellular location">
    <subcellularLocation>
        <location evidence="1">Membrane</location>
        <topology evidence="1">Multi-pass membrane protein</topology>
    </subcellularLocation>
</comment>
<dbReference type="PIRSF" id="PIRSF006060">
    <property type="entry name" value="AA_transporter"/>
    <property type="match status" value="1"/>
</dbReference>
<feature type="transmembrane region" description="Helical" evidence="7">
    <location>
        <begin position="52"/>
        <end position="71"/>
    </location>
</feature>
<protein>
    <recommendedName>
        <fullName evidence="8">Amino acid permease/ SLC12A domain-containing protein</fullName>
    </recommendedName>
</protein>
<keyword evidence="6 7" id="KW-0472">Membrane</keyword>
<organism evidence="9 10">
    <name type="scientific">Penicillium solitum</name>
    <dbReference type="NCBI Taxonomy" id="60172"/>
    <lineage>
        <taxon>Eukaryota</taxon>
        <taxon>Fungi</taxon>
        <taxon>Dikarya</taxon>
        <taxon>Ascomycota</taxon>
        <taxon>Pezizomycotina</taxon>
        <taxon>Eurotiomycetes</taxon>
        <taxon>Eurotiomycetidae</taxon>
        <taxon>Eurotiales</taxon>
        <taxon>Aspergillaceae</taxon>
        <taxon>Penicillium</taxon>
    </lineage>
</organism>
<dbReference type="GO" id="GO:0015171">
    <property type="term" value="F:amino acid transmembrane transporter activity"/>
    <property type="evidence" value="ECO:0007669"/>
    <property type="project" value="TreeGrafter"/>
</dbReference>
<feature type="transmembrane region" description="Helical" evidence="7">
    <location>
        <begin position="408"/>
        <end position="428"/>
    </location>
</feature>
<dbReference type="AlphaFoldDB" id="A0A1V6RAG3"/>
<keyword evidence="5 7" id="KW-1133">Transmembrane helix</keyword>
<gene>
    <name evidence="9" type="ORF">PENSOL_c009G06474</name>
</gene>
<keyword evidence="4" id="KW-0029">Amino-acid transport</keyword>
<feature type="transmembrane region" description="Helical" evidence="7">
    <location>
        <begin position="187"/>
        <end position="209"/>
    </location>
</feature>
<comment type="caution">
    <text evidence="9">The sequence shown here is derived from an EMBL/GenBank/DDBJ whole genome shotgun (WGS) entry which is preliminary data.</text>
</comment>
<keyword evidence="2" id="KW-0813">Transport</keyword>
<evidence type="ECO:0000256" key="3">
    <source>
        <dbReference type="ARBA" id="ARBA00022692"/>
    </source>
</evidence>
<evidence type="ECO:0000313" key="9">
    <source>
        <dbReference type="EMBL" id="OQD98530.1"/>
    </source>
</evidence>
<feature type="transmembrane region" description="Helical" evidence="7">
    <location>
        <begin position="334"/>
        <end position="353"/>
    </location>
</feature>
<evidence type="ECO:0000259" key="8">
    <source>
        <dbReference type="Pfam" id="PF00324"/>
    </source>
</evidence>
<dbReference type="Proteomes" id="UP000191612">
    <property type="component" value="Unassembled WGS sequence"/>
</dbReference>
<feature type="transmembrane region" description="Helical" evidence="7">
    <location>
        <begin position="242"/>
        <end position="262"/>
    </location>
</feature>
<evidence type="ECO:0000256" key="2">
    <source>
        <dbReference type="ARBA" id="ARBA00022448"/>
    </source>
</evidence>
<sequence>MGISTPKTEKQSNIDPDTMLAMDQESLSIEGQVLDGNQTQTHRGIKSRHAQMMAIGGAIGTSLFVGTGKALALAGPGLLLIAYITICVLVYGVLTATCEMNTFLPVSGASPAYYATRFVSPSLGFAMGWLYWYSFGIIVAYEITAAAIVIDYWPNSIPIAVLITIMLVLILALNFAPVKVYGETEFWFASLKVLMIVGLLILSFILFWGGGPDKQRLGFHYWKDPGAMKPYLVEGDTGRFCAFLYVLCYSVFSFNFTPELIVIASGEMKSPRKNIPRAAKMSFWRLLIFYIGSILAMGVICPSDASGLTSGSGVAASPFVIAIRNAGIHGLDSVINAVIITSALSSGNSYLFMSSRSLYSLAVAGGAPKIFTRCNRYGLPYYAVMASSLFAFLSYMNCASSPATVFNWFVSITNTAGFISWIFCCGMFHRFRKACRLASITPADLHYSSKTQPYLVWASTILFPILLLCNGFSVFFPGHWSVTDFLIAYIGIFVFLTIYLIHRLVHWKDAWMFKAEDIDLTSGIEEIEALEFEEQNQETTEDKSKARKFFGVLWE</sequence>
<dbReference type="GO" id="GO:0016020">
    <property type="term" value="C:membrane"/>
    <property type="evidence" value="ECO:0007669"/>
    <property type="project" value="UniProtKB-SubCell"/>
</dbReference>
<feature type="transmembrane region" description="Helical" evidence="7">
    <location>
        <begin position="156"/>
        <end position="175"/>
    </location>
</feature>
<evidence type="ECO:0000256" key="6">
    <source>
        <dbReference type="ARBA" id="ARBA00023136"/>
    </source>
</evidence>
<keyword evidence="10" id="KW-1185">Reference proteome</keyword>
<dbReference type="PANTHER" id="PTHR43341:SF38">
    <property type="entry name" value="PROLINE TRANSPORTER (EUROFUNG)"/>
    <property type="match status" value="1"/>
</dbReference>
<feature type="domain" description="Amino acid permease/ SLC12A" evidence="8">
    <location>
        <begin position="49"/>
        <end position="504"/>
    </location>
</feature>